<evidence type="ECO:0000256" key="1">
    <source>
        <dbReference type="SAM" id="Phobius"/>
    </source>
</evidence>
<name>A0A0F9SDF6_9ZZZZ</name>
<organism evidence="2">
    <name type="scientific">marine sediment metagenome</name>
    <dbReference type="NCBI Taxonomy" id="412755"/>
    <lineage>
        <taxon>unclassified sequences</taxon>
        <taxon>metagenomes</taxon>
        <taxon>ecological metagenomes</taxon>
    </lineage>
</organism>
<comment type="caution">
    <text evidence="2">The sequence shown here is derived from an EMBL/GenBank/DDBJ whole genome shotgun (WGS) entry which is preliminary data.</text>
</comment>
<proteinExistence type="predicted"/>
<keyword evidence="1" id="KW-0472">Membrane</keyword>
<dbReference type="AlphaFoldDB" id="A0A0F9SDF6"/>
<keyword evidence="1" id="KW-0812">Transmembrane</keyword>
<protein>
    <submittedName>
        <fullName evidence="2">Uncharacterized protein</fullName>
    </submittedName>
</protein>
<evidence type="ECO:0000313" key="2">
    <source>
        <dbReference type="EMBL" id="KKN66890.1"/>
    </source>
</evidence>
<keyword evidence="1" id="KW-1133">Transmembrane helix</keyword>
<sequence length="243" mass="27636">MPTKMANFKHITLGKFGVRISGPRMVPCFQYTESMFKVFRWGHIFQIPRSVIAWVSVFVVYLLSWWTRTKKGCCNYLMNLAHCLFSILVQAEIKISARISFFSVLLGGRMKHPKAIIPPVDPRGNSFYSAQVADFVKSFIPDNWFPSLFHFLAQRAFAARLALWRLFSAVILACMIFEAWLRAAFEVWSALLPGPMKRLPDNDSTMALRTRLSGIAFILSANSLQTSFTVIRVFGMDATVAYA</sequence>
<feature type="transmembrane region" description="Helical" evidence="1">
    <location>
        <begin position="44"/>
        <end position="64"/>
    </location>
</feature>
<feature type="transmembrane region" description="Helical" evidence="1">
    <location>
        <begin position="162"/>
        <end position="181"/>
    </location>
</feature>
<gene>
    <name evidence="2" type="ORF">LCGC14_0466650</name>
</gene>
<accession>A0A0F9SDF6</accession>
<dbReference type="EMBL" id="LAZR01000487">
    <property type="protein sequence ID" value="KKN66890.1"/>
    <property type="molecule type" value="Genomic_DNA"/>
</dbReference>
<reference evidence="2" key="1">
    <citation type="journal article" date="2015" name="Nature">
        <title>Complex archaea that bridge the gap between prokaryotes and eukaryotes.</title>
        <authorList>
            <person name="Spang A."/>
            <person name="Saw J.H."/>
            <person name="Jorgensen S.L."/>
            <person name="Zaremba-Niedzwiedzka K."/>
            <person name="Martijn J."/>
            <person name="Lind A.E."/>
            <person name="van Eijk R."/>
            <person name="Schleper C."/>
            <person name="Guy L."/>
            <person name="Ettema T.J."/>
        </authorList>
    </citation>
    <scope>NUCLEOTIDE SEQUENCE</scope>
</reference>